<feature type="domain" description="DUF6194" evidence="1">
    <location>
        <begin position="1"/>
        <end position="144"/>
    </location>
</feature>
<dbReference type="Proteomes" id="UP000824176">
    <property type="component" value="Unassembled WGS sequence"/>
</dbReference>
<dbReference type="InterPro" id="IPR045676">
    <property type="entry name" value="DUF6194"/>
</dbReference>
<evidence type="ECO:0000259" key="1">
    <source>
        <dbReference type="Pfam" id="PF19694"/>
    </source>
</evidence>
<accession>A0A9D2GTA6</accession>
<reference evidence="2" key="2">
    <citation type="submission" date="2021-04" db="EMBL/GenBank/DDBJ databases">
        <authorList>
            <person name="Gilroy R."/>
        </authorList>
    </citation>
    <scope>NUCLEOTIDE SEQUENCE</scope>
    <source>
        <strain evidence="2">ChiW4-1371</strain>
    </source>
</reference>
<evidence type="ECO:0000313" key="2">
    <source>
        <dbReference type="EMBL" id="HIZ88982.1"/>
    </source>
</evidence>
<name>A0A9D2GTA6_9BACT</name>
<dbReference type="Pfam" id="PF19694">
    <property type="entry name" value="DUF6194"/>
    <property type="match status" value="1"/>
</dbReference>
<organism evidence="2 3">
    <name type="scientific">Candidatus Mucispirillum faecigallinarum</name>
    <dbReference type="NCBI Taxonomy" id="2838699"/>
    <lineage>
        <taxon>Bacteria</taxon>
        <taxon>Pseudomonadati</taxon>
        <taxon>Deferribacterota</taxon>
        <taxon>Deferribacteres</taxon>
        <taxon>Deferribacterales</taxon>
        <taxon>Mucispirillaceae</taxon>
        <taxon>Mucispirillum</taxon>
    </lineage>
</organism>
<dbReference type="EMBL" id="DXAQ01000053">
    <property type="protein sequence ID" value="HIZ88982.1"/>
    <property type="molecule type" value="Genomic_DNA"/>
</dbReference>
<reference evidence="2" key="1">
    <citation type="journal article" date="2021" name="PeerJ">
        <title>Extensive microbial diversity within the chicken gut microbiome revealed by metagenomics and culture.</title>
        <authorList>
            <person name="Gilroy R."/>
            <person name="Ravi A."/>
            <person name="Getino M."/>
            <person name="Pursley I."/>
            <person name="Horton D.L."/>
            <person name="Alikhan N.F."/>
            <person name="Baker D."/>
            <person name="Gharbi K."/>
            <person name="Hall N."/>
            <person name="Watson M."/>
            <person name="Adriaenssens E.M."/>
            <person name="Foster-Nyarko E."/>
            <person name="Jarju S."/>
            <person name="Secka A."/>
            <person name="Antonio M."/>
            <person name="Oren A."/>
            <person name="Chaudhuri R.R."/>
            <person name="La Ragione R."/>
            <person name="Hildebrand F."/>
            <person name="Pallen M.J."/>
        </authorList>
    </citation>
    <scope>NUCLEOTIDE SEQUENCE</scope>
    <source>
        <strain evidence="2">ChiW4-1371</strain>
    </source>
</reference>
<sequence>MKADDIITYCIDNYGYVECINLPYGQELQYCQGGINVFFLSILEFDTEDDTFSSLNQPDKYRLSLCLSKEEYNKLFSRQCPYDAKYVCSKGCDFAAKNIIMPHPVKANEFYIQCISPDKEIFEKILKELISLSYKRARQEYLNRR</sequence>
<evidence type="ECO:0000313" key="3">
    <source>
        <dbReference type="Proteomes" id="UP000824176"/>
    </source>
</evidence>
<protein>
    <recommendedName>
        <fullName evidence="1">DUF6194 domain-containing protein</fullName>
    </recommendedName>
</protein>
<comment type="caution">
    <text evidence="2">The sequence shown here is derived from an EMBL/GenBank/DDBJ whole genome shotgun (WGS) entry which is preliminary data.</text>
</comment>
<gene>
    <name evidence="2" type="ORF">H9804_03475</name>
</gene>
<proteinExistence type="predicted"/>
<dbReference type="AlphaFoldDB" id="A0A9D2GTA6"/>